<dbReference type="Proteomes" id="UP001177023">
    <property type="component" value="Unassembled WGS sequence"/>
</dbReference>
<dbReference type="Gene3D" id="1.20.1070.10">
    <property type="entry name" value="Rhodopsin 7-helix transmembrane proteins"/>
    <property type="match status" value="1"/>
</dbReference>
<comment type="caution">
    <text evidence="2">The sequence shown here is derived from an EMBL/GenBank/DDBJ whole genome shotgun (WGS) entry which is preliminary data.</text>
</comment>
<dbReference type="SUPFAM" id="SSF81321">
    <property type="entry name" value="Family A G protein-coupled receptor-like"/>
    <property type="match status" value="1"/>
</dbReference>
<feature type="transmembrane region" description="Helical" evidence="1">
    <location>
        <begin position="151"/>
        <end position="179"/>
    </location>
</feature>
<evidence type="ECO:0008006" key="4">
    <source>
        <dbReference type="Google" id="ProtNLM"/>
    </source>
</evidence>
<accession>A0AA36CVP4</accession>
<feature type="transmembrane region" description="Helical" evidence="1">
    <location>
        <begin position="322"/>
        <end position="342"/>
    </location>
</feature>
<feature type="transmembrane region" description="Helical" evidence="1">
    <location>
        <begin position="439"/>
        <end position="462"/>
    </location>
</feature>
<dbReference type="EMBL" id="CATQJA010002643">
    <property type="protein sequence ID" value="CAJ0576215.1"/>
    <property type="molecule type" value="Genomic_DNA"/>
</dbReference>
<feature type="transmembrane region" description="Helical" evidence="1">
    <location>
        <begin position="185"/>
        <end position="204"/>
    </location>
</feature>
<protein>
    <recommendedName>
        <fullName evidence="4">G protein-coupled receptor</fullName>
    </recommendedName>
</protein>
<feature type="transmembrane region" description="Helical" evidence="1">
    <location>
        <begin position="238"/>
        <end position="259"/>
    </location>
</feature>
<keyword evidence="1" id="KW-0472">Membrane</keyword>
<organism evidence="2 3">
    <name type="scientific">Mesorhabditis spiculigera</name>
    <dbReference type="NCBI Taxonomy" id="96644"/>
    <lineage>
        <taxon>Eukaryota</taxon>
        <taxon>Metazoa</taxon>
        <taxon>Ecdysozoa</taxon>
        <taxon>Nematoda</taxon>
        <taxon>Chromadorea</taxon>
        <taxon>Rhabditida</taxon>
        <taxon>Rhabditina</taxon>
        <taxon>Rhabditomorpha</taxon>
        <taxon>Rhabditoidea</taxon>
        <taxon>Rhabditidae</taxon>
        <taxon>Mesorhabditinae</taxon>
        <taxon>Mesorhabditis</taxon>
    </lineage>
</organism>
<sequence>MFMCTFYVSLGTISLPLNFLNIFAYSRRQIRSKYTYLIFYECFEVFDSLSLLLTVLYKKLFSGKTKLSFVLFVVLAGLTSLLFAALSARGDDTINTTRHCSVINSTSKVYSTWHYTFLICGYIISFGSLTMIYCISAVQGQKSRSSRDQRFLIMLLVCGISVGFVAAPSVVLVGIRWNFWEVSDVLVAIVTGMPGFMTMINMGINLRYRQDFRDSFLKIFNKNHKMHSELSRRTVTQALNVVIAAELTETTVCTVKPILYAPYFALKPLSGFRLSYLQLHVLVSLYGTFLVHSIASVVYNGVLKTAQASQKHRILHAVAKRYLLSCYIIVMIGGWGSIWLAYTFRFIVDDGVQICMLDFHVCGVEGAYFLPQGTEFRSLVRIALVVVIKITPLSKEYKVAQSNLMIAAELADTTLCLLKPIIYAPSPAVKVLGLDFSLFQLHIMASVYGTFLVHSFCALMYIGVLKAGSATQKNRLVHSAAKYYILFVYVSVLIGGHAFVWKVYWLGLLINDPEKICRIDTALCGIENLVVFRQFDQMQPYIWLCATVESDIPIPATNILEVHHPLSRSLWRCDANYNPGATHCT</sequence>
<keyword evidence="1" id="KW-0812">Transmembrane</keyword>
<feature type="transmembrane region" description="Helical" evidence="1">
    <location>
        <begin position="115"/>
        <end position="139"/>
    </location>
</feature>
<feature type="transmembrane region" description="Helical" evidence="1">
    <location>
        <begin position="483"/>
        <end position="507"/>
    </location>
</feature>
<keyword evidence="1" id="KW-1133">Transmembrane helix</keyword>
<feature type="transmembrane region" description="Helical" evidence="1">
    <location>
        <begin position="279"/>
        <end position="302"/>
    </location>
</feature>
<dbReference type="AlphaFoldDB" id="A0AA36CVP4"/>
<proteinExistence type="predicted"/>
<evidence type="ECO:0000256" key="1">
    <source>
        <dbReference type="SAM" id="Phobius"/>
    </source>
</evidence>
<gene>
    <name evidence="2" type="ORF">MSPICULIGERA_LOCUS14512</name>
</gene>
<reference evidence="2" key="1">
    <citation type="submission" date="2023-06" db="EMBL/GenBank/DDBJ databases">
        <authorList>
            <person name="Delattre M."/>
        </authorList>
    </citation>
    <scope>NUCLEOTIDE SEQUENCE</scope>
    <source>
        <strain evidence="2">AF72</strain>
    </source>
</reference>
<evidence type="ECO:0000313" key="2">
    <source>
        <dbReference type="EMBL" id="CAJ0576215.1"/>
    </source>
</evidence>
<feature type="non-terminal residue" evidence="2">
    <location>
        <position position="1"/>
    </location>
</feature>
<feature type="transmembrane region" description="Helical" evidence="1">
    <location>
        <begin position="69"/>
        <end position="88"/>
    </location>
</feature>
<feature type="transmembrane region" description="Helical" evidence="1">
    <location>
        <begin position="7"/>
        <end position="25"/>
    </location>
</feature>
<evidence type="ECO:0000313" key="3">
    <source>
        <dbReference type="Proteomes" id="UP001177023"/>
    </source>
</evidence>
<name>A0AA36CVP4_9BILA</name>
<keyword evidence="3" id="KW-1185">Reference proteome</keyword>